<dbReference type="Pfam" id="PF00590">
    <property type="entry name" value="TP_methylase"/>
    <property type="match status" value="1"/>
</dbReference>
<dbReference type="GO" id="GO:0009236">
    <property type="term" value="P:cobalamin biosynthetic process"/>
    <property type="evidence" value="ECO:0007669"/>
    <property type="project" value="UniProtKB-KW"/>
</dbReference>
<evidence type="ECO:0000256" key="8">
    <source>
        <dbReference type="ARBA" id="ARBA00025705"/>
    </source>
</evidence>
<sequence length="300" mass="31422">MRPAAGVLPGEMRQRFGLPVFEAGWVWLAGAGPGDPGLLTLHTVHGLAEADAVVYDALVDNRILALAKPTAELVFAGKRGGKPSPKQRDISDRLIELAREGKRVLRLKGGDPFVFGRGGEEALALVGAKIPFRVIPGVSAGTGGLAYAGIPVTHRETNQVVTFVTGHSAAGDVPDGMDWQAIGKGSPVIVLYMAMKHLGVIAERFLEAGRAPTDPVAVVSNASTPDQRVLETTLARAAADVAAAGMEAPAIICIGEVVRLRQGLDWLGALTEGRILHPDPLAEASDAHEDGESKQRPNLA</sequence>
<dbReference type="AlphaFoldDB" id="X5ME77"/>
<keyword evidence="14" id="KW-1185">Reference proteome</keyword>
<dbReference type="EC" id="2.1.1.107" evidence="2"/>
<evidence type="ECO:0000256" key="9">
    <source>
        <dbReference type="ARBA" id="ARBA00060548"/>
    </source>
</evidence>
<keyword evidence="5 10" id="KW-0808">Transferase</keyword>
<dbReference type="Proteomes" id="UP000032160">
    <property type="component" value="Chromosome I"/>
</dbReference>
<organism evidence="13 14">
    <name type="scientific">Candidatus Phaeomarinibacter ectocarpi</name>
    <dbReference type="NCBI Taxonomy" id="1458461"/>
    <lineage>
        <taxon>Bacteria</taxon>
        <taxon>Pseudomonadati</taxon>
        <taxon>Pseudomonadota</taxon>
        <taxon>Alphaproteobacteria</taxon>
        <taxon>Hyphomicrobiales</taxon>
        <taxon>Parvibaculaceae</taxon>
        <taxon>Candidatus Phaeomarinibacter</taxon>
    </lineage>
</organism>
<dbReference type="NCBIfam" id="TIGR01469">
    <property type="entry name" value="cobA_cysG_Cterm"/>
    <property type="match status" value="1"/>
</dbReference>
<dbReference type="UniPathway" id="UPA00262">
    <property type="reaction ID" value="UER00211"/>
</dbReference>
<dbReference type="InterPro" id="IPR014776">
    <property type="entry name" value="4pyrrole_Mease_sub2"/>
</dbReference>
<comment type="similarity">
    <text evidence="1 10">Belongs to the precorrin methyltransferase family.</text>
</comment>
<comment type="pathway">
    <text evidence="9">Cofactor biosynthesis; adenosylcobalamin biosynthesis; precorrin-2 from uroporphyrinogen III: step 1/1.</text>
</comment>
<evidence type="ECO:0000313" key="13">
    <source>
        <dbReference type="EMBL" id="CDO60732.1"/>
    </source>
</evidence>
<dbReference type="GO" id="GO:0032259">
    <property type="term" value="P:methylation"/>
    <property type="evidence" value="ECO:0007669"/>
    <property type="project" value="UniProtKB-KW"/>
</dbReference>
<dbReference type="Gene3D" id="3.30.950.10">
    <property type="entry name" value="Methyltransferase, Cobalt-precorrin-4 Transmethylase, Domain 2"/>
    <property type="match status" value="1"/>
</dbReference>
<dbReference type="InterPro" id="IPR035996">
    <property type="entry name" value="4pyrrol_Methylase_sf"/>
</dbReference>
<dbReference type="FunFam" id="3.30.950.10:FF:000001">
    <property type="entry name" value="Siroheme synthase"/>
    <property type="match status" value="1"/>
</dbReference>
<keyword evidence="7" id="KW-0627">Porphyrin biosynthesis</keyword>
<dbReference type="FunFam" id="3.40.1010.10:FF:000001">
    <property type="entry name" value="Siroheme synthase"/>
    <property type="match status" value="1"/>
</dbReference>
<dbReference type="NCBIfam" id="NF004790">
    <property type="entry name" value="PRK06136.1"/>
    <property type="match status" value="1"/>
</dbReference>
<evidence type="ECO:0000256" key="6">
    <source>
        <dbReference type="ARBA" id="ARBA00022691"/>
    </source>
</evidence>
<gene>
    <name evidence="13" type="ORF">BN1012_Phect2519</name>
</gene>
<evidence type="ECO:0000256" key="5">
    <source>
        <dbReference type="ARBA" id="ARBA00022679"/>
    </source>
</evidence>
<evidence type="ECO:0000256" key="7">
    <source>
        <dbReference type="ARBA" id="ARBA00023244"/>
    </source>
</evidence>
<evidence type="ECO:0000256" key="10">
    <source>
        <dbReference type="RuleBase" id="RU003960"/>
    </source>
</evidence>
<keyword evidence="4 10" id="KW-0489">Methyltransferase</keyword>
<dbReference type="InterPro" id="IPR000878">
    <property type="entry name" value="4pyrrol_Mease"/>
</dbReference>
<dbReference type="PROSITE" id="PS00840">
    <property type="entry name" value="SUMT_2"/>
    <property type="match status" value="1"/>
</dbReference>
<proteinExistence type="inferred from homology"/>
<feature type="region of interest" description="Disordered" evidence="11">
    <location>
        <begin position="281"/>
        <end position="300"/>
    </location>
</feature>
<dbReference type="Gene3D" id="3.40.1010.10">
    <property type="entry name" value="Cobalt-precorrin-4 Transmethylase, Domain 1"/>
    <property type="match status" value="1"/>
</dbReference>
<evidence type="ECO:0000256" key="3">
    <source>
        <dbReference type="ARBA" id="ARBA00022573"/>
    </source>
</evidence>
<dbReference type="STRING" id="1458461.BN1012_Phect2519"/>
<dbReference type="InterPro" id="IPR003043">
    <property type="entry name" value="Uropor_MeTrfase_CS"/>
</dbReference>
<dbReference type="PANTHER" id="PTHR45790:SF3">
    <property type="entry name" value="S-ADENOSYL-L-METHIONINE-DEPENDENT UROPORPHYRINOGEN III METHYLTRANSFERASE, CHLOROPLASTIC"/>
    <property type="match status" value="1"/>
</dbReference>
<evidence type="ECO:0000259" key="12">
    <source>
        <dbReference type="Pfam" id="PF00590"/>
    </source>
</evidence>
<dbReference type="SUPFAM" id="SSF53790">
    <property type="entry name" value="Tetrapyrrole methylase"/>
    <property type="match status" value="1"/>
</dbReference>
<dbReference type="InterPro" id="IPR014777">
    <property type="entry name" value="4pyrrole_Mease_sub1"/>
</dbReference>
<reference evidence="13 14" key="1">
    <citation type="journal article" date="2014" name="Front. Genet.">
        <title>Genome and metabolic network of "Candidatus Phaeomarinobacter ectocarpi" Ec32, a new candidate genus of Alphaproteobacteria frequently associated with brown algae.</title>
        <authorList>
            <person name="Dittami S.M."/>
            <person name="Barbeyron T."/>
            <person name="Boyen C."/>
            <person name="Cambefort J."/>
            <person name="Collet G."/>
            <person name="Delage L."/>
            <person name="Gobet A."/>
            <person name="Groisillier A."/>
            <person name="Leblanc C."/>
            <person name="Michel G."/>
            <person name="Scornet D."/>
            <person name="Siegel A."/>
            <person name="Tapia J.E."/>
            <person name="Tonon T."/>
        </authorList>
    </citation>
    <scope>NUCLEOTIDE SEQUENCE [LARGE SCALE GENOMIC DNA]</scope>
    <source>
        <strain evidence="13 14">Ec32</strain>
    </source>
</reference>
<dbReference type="PANTHER" id="PTHR45790">
    <property type="entry name" value="SIROHEME SYNTHASE-RELATED"/>
    <property type="match status" value="1"/>
</dbReference>
<accession>X5ME77</accession>
<dbReference type="PATRIC" id="fig|1458461.3.peg.2524"/>
<dbReference type="EMBL" id="HG966617">
    <property type="protein sequence ID" value="CDO60732.1"/>
    <property type="molecule type" value="Genomic_DNA"/>
</dbReference>
<protein>
    <recommendedName>
        <fullName evidence="2">uroporphyrinogen-III C-methyltransferase</fullName>
        <ecNumber evidence="2">2.1.1.107</ecNumber>
    </recommendedName>
</protein>
<comment type="pathway">
    <text evidence="8">Porphyrin-containing compound metabolism; siroheme biosynthesis; precorrin-2 from uroporphyrinogen III: step 1/1.</text>
</comment>
<dbReference type="HOGENOM" id="CLU_011276_7_0_5"/>
<dbReference type="GO" id="GO:0004851">
    <property type="term" value="F:uroporphyrin-III C-methyltransferase activity"/>
    <property type="evidence" value="ECO:0007669"/>
    <property type="project" value="UniProtKB-EC"/>
</dbReference>
<evidence type="ECO:0000256" key="4">
    <source>
        <dbReference type="ARBA" id="ARBA00022603"/>
    </source>
</evidence>
<evidence type="ECO:0000256" key="11">
    <source>
        <dbReference type="SAM" id="MobiDB-lite"/>
    </source>
</evidence>
<dbReference type="RefSeq" id="WP_420887274.1">
    <property type="nucleotide sequence ID" value="NZ_HG966617.1"/>
</dbReference>
<feature type="domain" description="Tetrapyrrole methylase" evidence="12">
    <location>
        <begin position="26"/>
        <end position="237"/>
    </location>
</feature>
<evidence type="ECO:0000256" key="1">
    <source>
        <dbReference type="ARBA" id="ARBA00005879"/>
    </source>
</evidence>
<dbReference type="InterPro" id="IPR006366">
    <property type="entry name" value="CobA/CysG_C"/>
</dbReference>
<keyword evidence="3" id="KW-0169">Cobalamin biosynthesis</keyword>
<dbReference type="InterPro" id="IPR050161">
    <property type="entry name" value="Siro_Cobalamin_biosynth"/>
</dbReference>
<feature type="compositionally biased region" description="Basic and acidic residues" evidence="11">
    <location>
        <begin position="285"/>
        <end position="300"/>
    </location>
</feature>
<keyword evidence="6" id="KW-0949">S-adenosyl-L-methionine</keyword>
<evidence type="ECO:0000256" key="2">
    <source>
        <dbReference type="ARBA" id="ARBA00012162"/>
    </source>
</evidence>
<name>X5ME77_9HYPH</name>
<evidence type="ECO:0000313" key="14">
    <source>
        <dbReference type="Proteomes" id="UP000032160"/>
    </source>
</evidence>
<dbReference type="CDD" id="cd11642">
    <property type="entry name" value="SUMT"/>
    <property type="match status" value="1"/>
</dbReference>
<dbReference type="KEGG" id="pect:BN1012_Phect2519"/>
<dbReference type="GO" id="GO:0019354">
    <property type="term" value="P:siroheme biosynthetic process"/>
    <property type="evidence" value="ECO:0007669"/>
    <property type="project" value="UniProtKB-UniPathway"/>
</dbReference>